<dbReference type="InterPro" id="IPR007372">
    <property type="entry name" value="Lipid/polyisoprenoid-bd_YceI"/>
</dbReference>
<feature type="signal peptide" evidence="1">
    <location>
        <begin position="1"/>
        <end position="24"/>
    </location>
</feature>
<evidence type="ECO:0000256" key="1">
    <source>
        <dbReference type="SAM" id="SignalP"/>
    </source>
</evidence>
<reference evidence="3 4" key="1">
    <citation type="submission" date="2019-08" db="EMBL/GenBank/DDBJ databases">
        <title>Complete genome sequence of Terriglobus albidus strain ORNL.</title>
        <authorList>
            <person name="Podar M."/>
        </authorList>
    </citation>
    <scope>NUCLEOTIDE SEQUENCE [LARGE SCALE GENOMIC DNA]</scope>
    <source>
        <strain evidence="3 4">ORNL</strain>
    </source>
</reference>
<organism evidence="3 4">
    <name type="scientific">Terriglobus albidus</name>
    <dbReference type="NCBI Taxonomy" id="1592106"/>
    <lineage>
        <taxon>Bacteria</taxon>
        <taxon>Pseudomonadati</taxon>
        <taxon>Acidobacteriota</taxon>
        <taxon>Terriglobia</taxon>
        <taxon>Terriglobales</taxon>
        <taxon>Acidobacteriaceae</taxon>
        <taxon>Terriglobus</taxon>
    </lineage>
</organism>
<dbReference type="PANTHER" id="PTHR34406:SF1">
    <property type="entry name" value="PROTEIN YCEI"/>
    <property type="match status" value="1"/>
</dbReference>
<evidence type="ECO:0000313" key="4">
    <source>
        <dbReference type="Proteomes" id="UP000321820"/>
    </source>
</evidence>
<keyword evidence="4" id="KW-1185">Reference proteome</keyword>
<dbReference type="EMBL" id="CP042806">
    <property type="protein sequence ID" value="QEE26842.1"/>
    <property type="molecule type" value="Genomic_DNA"/>
</dbReference>
<keyword evidence="1" id="KW-0732">Signal</keyword>
<dbReference type="SUPFAM" id="SSF101874">
    <property type="entry name" value="YceI-like"/>
    <property type="match status" value="1"/>
</dbReference>
<evidence type="ECO:0000259" key="2">
    <source>
        <dbReference type="SMART" id="SM00867"/>
    </source>
</evidence>
<gene>
    <name evidence="3" type="ORF">FTW19_01770</name>
</gene>
<dbReference type="SMART" id="SM00867">
    <property type="entry name" value="YceI"/>
    <property type="match status" value="1"/>
</dbReference>
<feature type="domain" description="Lipid/polyisoprenoid-binding YceI-like" evidence="2">
    <location>
        <begin position="28"/>
        <end position="193"/>
    </location>
</feature>
<dbReference type="AlphaFoldDB" id="A0A5B9E3K8"/>
<dbReference type="Pfam" id="PF04264">
    <property type="entry name" value="YceI"/>
    <property type="match status" value="1"/>
</dbReference>
<dbReference type="Gene3D" id="2.40.128.110">
    <property type="entry name" value="Lipid/polyisoprenoid-binding, YceI-like"/>
    <property type="match status" value="1"/>
</dbReference>
<dbReference type="OrthoDB" id="9811006at2"/>
<dbReference type="Proteomes" id="UP000321820">
    <property type="component" value="Chromosome"/>
</dbReference>
<sequence>MKVTRTFVASLLGGLLLVGSQAFAQTSTWKIDPNHSEAGFQVKHLSVSNVRGSLGAVNGTVNWDEKDPTKSTVAAVVETKGLDTRVQKRNDHLKSADFFDVEKYPTLTFKSTEVKRSGDSYLVTGDLTLNGVTKPVTLTVDGPTPPQKNQQGKLVTGFSATGSIKRSDFNFGGKFPDAVVSDLVKITIDVEADKE</sequence>
<protein>
    <submittedName>
        <fullName evidence="3">YceI family protein</fullName>
    </submittedName>
</protein>
<dbReference type="RefSeq" id="WP_147646000.1">
    <property type="nucleotide sequence ID" value="NZ_CP042806.1"/>
</dbReference>
<feature type="chain" id="PRO_5022741816" evidence="1">
    <location>
        <begin position="25"/>
        <end position="195"/>
    </location>
</feature>
<accession>A0A5B9E3K8</accession>
<dbReference type="KEGG" id="talb:FTW19_01770"/>
<dbReference type="InterPro" id="IPR036761">
    <property type="entry name" value="TTHA0802/YceI-like_sf"/>
</dbReference>
<evidence type="ECO:0000313" key="3">
    <source>
        <dbReference type="EMBL" id="QEE26842.1"/>
    </source>
</evidence>
<name>A0A5B9E3K8_9BACT</name>
<dbReference type="PANTHER" id="PTHR34406">
    <property type="entry name" value="PROTEIN YCEI"/>
    <property type="match status" value="1"/>
</dbReference>
<proteinExistence type="predicted"/>